<evidence type="ECO:0000313" key="1">
    <source>
        <dbReference type="EMBL" id="MBR0683453.1"/>
    </source>
</evidence>
<protein>
    <submittedName>
        <fullName evidence="1">Uncharacterized protein</fullName>
    </submittedName>
</protein>
<reference evidence="1" key="2">
    <citation type="journal article" date="2021" name="Syst. Appl. Microbiol.">
        <title>Roseomonas hellenica sp. nov., isolated from roots of wild-growing Alkanna tinctoria.</title>
        <authorList>
            <person name="Rat A."/>
            <person name="Naranjo H.D."/>
            <person name="Lebbe L."/>
            <person name="Cnockaert M."/>
            <person name="Krigas N."/>
            <person name="Grigoriadou K."/>
            <person name="Maloupa E."/>
            <person name="Willems A."/>
        </authorList>
    </citation>
    <scope>NUCLEOTIDE SEQUENCE</scope>
    <source>
        <strain evidence="1">LMG 31228</strain>
    </source>
</reference>
<evidence type="ECO:0000313" key="2">
    <source>
        <dbReference type="Proteomes" id="UP001138709"/>
    </source>
</evidence>
<keyword evidence="2" id="KW-1185">Reference proteome</keyword>
<proteinExistence type="predicted"/>
<name>A0A9X9XIB7_9PROT</name>
<dbReference type="RefSeq" id="WP_211849023.1">
    <property type="nucleotide sequence ID" value="NZ_JAAEDL010000033.1"/>
</dbReference>
<organism evidence="1 2">
    <name type="scientific">Neoroseomonas eburnea</name>
    <dbReference type="NCBI Taxonomy" id="1346889"/>
    <lineage>
        <taxon>Bacteria</taxon>
        <taxon>Pseudomonadati</taxon>
        <taxon>Pseudomonadota</taxon>
        <taxon>Alphaproteobacteria</taxon>
        <taxon>Acetobacterales</taxon>
        <taxon>Acetobacteraceae</taxon>
        <taxon>Neoroseomonas</taxon>
    </lineage>
</organism>
<dbReference type="AlphaFoldDB" id="A0A9X9XIB7"/>
<comment type="caution">
    <text evidence="1">The sequence shown here is derived from an EMBL/GenBank/DDBJ whole genome shotgun (WGS) entry which is preliminary data.</text>
</comment>
<dbReference type="EMBL" id="JAAEDL010000033">
    <property type="protein sequence ID" value="MBR0683453.1"/>
    <property type="molecule type" value="Genomic_DNA"/>
</dbReference>
<gene>
    <name evidence="1" type="ORF">GXW74_23405</name>
</gene>
<accession>A0A9X9XIB7</accession>
<sequence>MPFSDSELSALTSANGFTLWHYRTEDDRAAVLAPGYFAAAAPRLLPGDIVIVQAADATALVPIRGGTVPGSGVTVDGSGSTPALLRSATLLIDMMLAGAASARAIELDAPPTTLFEGDVLAVGATVTGPIAQVTFAFRTAAGTDVAPPQTVAVVGGRAAASFTAPAPAGGLRIRAADAADATLVTLSPPFAVTQPPRLVTEAGGLLLLESGAALLL</sequence>
<dbReference type="Proteomes" id="UP001138709">
    <property type="component" value="Unassembled WGS sequence"/>
</dbReference>
<reference evidence="1" key="1">
    <citation type="submission" date="2020-01" db="EMBL/GenBank/DDBJ databases">
        <authorList>
            <person name="Rat A."/>
        </authorList>
    </citation>
    <scope>NUCLEOTIDE SEQUENCE</scope>
    <source>
        <strain evidence="1">LMG 31228</strain>
    </source>
</reference>